<evidence type="ECO:0000313" key="3">
    <source>
        <dbReference type="Proteomes" id="UP000471560"/>
    </source>
</evidence>
<accession>A0A6P0BCZ9</accession>
<dbReference type="Proteomes" id="UP000471560">
    <property type="component" value="Unassembled WGS sequence"/>
</dbReference>
<organism evidence="2 3">
    <name type="scientific">Rhizobium leguminosarum</name>
    <dbReference type="NCBI Taxonomy" id="384"/>
    <lineage>
        <taxon>Bacteria</taxon>
        <taxon>Pseudomonadati</taxon>
        <taxon>Pseudomonadota</taxon>
        <taxon>Alphaproteobacteria</taxon>
        <taxon>Hyphomicrobiales</taxon>
        <taxon>Rhizobiaceae</taxon>
        <taxon>Rhizobium/Agrobacterium group</taxon>
        <taxon>Rhizobium</taxon>
    </lineage>
</organism>
<sequence length="345" mass="38249">MRQAAAVQLSGLEAVLLRAREDSVEFPYLLANHVPMVLIALDRLGTSAERLEQWYEQYRESHALPLMPPPVAPIIRADWAEALGDRTREADYRAFFIAETRRLGIDAVIRTYLPAMVNGLAGSATHPLMRLAYGVLKKDDQEVGTALGYWAACYLPLPSATGAAPDTDDPGSVLADVGNIEGIRDYEPETDLLWHNIRAVAALPGFRPVIDRLAFNADTPRRMAATSLALFAGTMDFTALHSVTGMHWLRLVSPHLENAEPFYRAFWQVIASLVPKIGFPALPTAEALEEMRRRQAPAWAEIKRAAVSSDDEHDVSLVFSALQEEEVWKDPLYRVIAARRVGLIA</sequence>
<reference evidence="2 3" key="1">
    <citation type="submission" date="2019-12" db="EMBL/GenBank/DDBJ databases">
        <title>Rhizobium genotypes associated with high levels of biological nitrogen fixation by grain legumes in a temperate-maritime cropping system.</title>
        <authorList>
            <person name="Maluk M."/>
            <person name="Francesc Ferrando Molina F."/>
            <person name="Lopez Del Egido L."/>
            <person name="Lafos M."/>
            <person name="Langarica-Fuentes A."/>
            <person name="Gebre Yohannes G."/>
            <person name="Young M.W."/>
            <person name="Martin P."/>
            <person name="Gantlett R."/>
            <person name="Kenicer G."/>
            <person name="Hawes C."/>
            <person name="Begg G.S."/>
            <person name="Quilliam R.S."/>
            <person name="Squire G.R."/>
            <person name="Poole P.S."/>
            <person name="Young P.W."/>
            <person name="Iannetta P.M."/>
            <person name="James E.K."/>
        </authorList>
    </citation>
    <scope>NUCLEOTIDE SEQUENCE [LARGE SCALE GENOMIC DNA]</scope>
    <source>
        <strain evidence="2 3">JHI1096</strain>
    </source>
</reference>
<dbReference type="Pfam" id="PF14027">
    <property type="entry name" value="Questin_oxidase"/>
    <property type="match status" value="1"/>
</dbReference>
<evidence type="ECO:0000313" key="2">
    <source>
        <dbReference type="EMBL" id="NEI37368.1"/>
    </source>
</evidence>
<dbReference type="EMBL" id="WUEZ01000034">
    <property type="protein sequence ID" value="NEI37368.1"/>
    <property type="molecule type" value="Genomic_DNA"/>
</dbReference>
<name>A0A6P0BCZ9_RHILE</name>
<evidence type="ECO:0000256" key="1">
    <source>
        <dbReference type="ARBA" id="ARBA00023002"/>
    </source>
</evidence>
<dbReference type="AlphaFoldDB" id="A0A6P0BCZ9"/>
<comment type="caution">
    <text evidence="2">The sequence shown here is derived from an EMBL/GenBank/DDBJ whole genome shotgun (WGS) entry which is preliminary data.</text>
</comment>
<dbReference type="GO" id="GO:0016491">
    <property type="term" value="F:oxidoreductase activity"/>
    <property type="evidence" value="ECO:0007669"/>
    <property type="project" value="UniProtKB-KW"/>
</dbReference>
<dbReference type="RefSeq" id="WP_164578284.1">
    <property type="nucleotide sequence ID" value="NZ_JAAXDH010000002.1"/>
</dbReference>
<protein>
    <submittedName>
        <fullName evidence="2">DUF4243 domain-containing protein</fullName>
    </submittedName>
</protein>
<dbReference type="PANTHER" id="PTHR35870">
    <property type="entry name" value="PROTEIN, PUTATIVE (AFU_ORTHOLOGUE AFUA_5G03330)-RELATED"/>
    <property type="match status" value="1"/>
</dbReference>
<dbReference type="PANTHER" id="PTHR35870:SF1">
    <property type="entry name" value="PROTEIN, PUTATIVE (AFU_ORTHOLOGUE AFUA_5G03330)-RELATED"/>
    <property type="match status" value="1"/>
</dbReference>
<keyword evidence="1" id="KW-0560">Oxidoreductase</keyword>
<dbReference type="InterPro" id="IPR025337">
    <property type="entry name" value="Questin_oxidase-like"/>
</dbReference>
<gene>
    <name evidence="2" type="ORF">GR204_25920</name>
</gene>
<proteinExistence type="predicted"/>